<organism evidence="5 6">
    <name type="scientific">Psychromonas arctica</name>
    <dbReference type="NCBI Taxonomy" id="168275"/>
    <lineage>
        <taxon>Bacteria</taxon>
        <taxon>Pseudomonadati</taxon>
        <taxon>Pseudomonadota</taxon>
        <taxon>Gammaproteobacteria</taxon>
        <taxon>Alteromonadales</taxon>
        <taxon>Psychromonadaceae</taxon>
        <taxon>Psychromonas</taxon>
    </lineage>
</organism>
<dbReference type="NCBIfam" id="TIGR00254">
    <property type="entry name" value="GGDEF"/>
    <property type="match status" value="1"/>
</dbReference>
<dbReference type="PROSITE" id="PS50887">
    <property type="entry name" value="GGDEF"/>
    <property type="match status" value="1"/>
</dbReference>
<dbReference type="EMBL" id="JBAKBA010000001">
    <property type="protein sequence ID" value="MEL0657599.1"/>
    <property type="molecule type" value="Genomic_DNA"/>
</dbReference>
<keyword evidence="6" id="KW-1185">Reference proteome</keyword>
<keyword evidence="5" id="KW-0808">Transferase</keyword>
<dbReference type="SMART" id="SM00267">
    <property type="entry name" value="GGDEF"/>
    <property type="match status" value="1"/>
</dbReference>
<dbReference type="SUPFAM" id="SSF55073">
    <property type="entry name" value="Nucleotide cyclase"/>
    <property type="match status" value="1"/>
</dbReference>
<feature type="domain" description="GGDEF" evidence="4">
    <location>
        <begin position="158"/>
        <end position="290"/>
    </location>
</feature>
<dbReference type="InterPro" id="IPR029787">
    <property type="entry name" value="Nucleotide_cyclase"/>
</dbReference>
<dbReference type="GO" id="GO:0052621">
    <property type="term" value="F:diguanylate cyclase activity"/>
    <property type="evidence" value="ECO:0007669"/>
    <property type="project" value="UniProtKB-EC"/>
</dbReference>
<evidence type="ECO:0000259" key="4">
    <source>
        <dbReference type="PROSITE" id="PS50887"/>
    </source>
</evidence>
<dbReference type="Pfam" id="PF00990">
    <property type="entry name" value="GGDEF"/>
    <property type="match status" value="1"/>
</dbReference>
<dbReference type="PANTHER" id="PTHR45138">
    <property type="entry name" value="REGULATORY COMPONENTS OF SENSORY TRANSDUCTION SYSTEM"/>
    <property type="match status" value="1"/>
</dbReference>
<dbReference type="CDD" id="cd01949">
    <property type="entry name" value="GGDEF"/>
    <property type="match status" value="1"/>
</dbReference>
<proteinExistence type="predicted"/>
<dbReference type="Proteomes" id="UP001366060">
    <property type="component" value="Unassembled WGS sequence"/>
</dbReference>
<feature type="transmembrane region" description="Helical" evidence="3">
    <location>
        <begin position="9"/>
        <end position="27"/>
    </location>
</feature>
<evidence type="ECO:0000256" key="3">
    <source>
        <dbReference type="SAM" id="Phobius"/>
    </source>
</evidence>
<name>A0ABU9H6U8_9GAMM</name>
<dbReference type="InterPro" id="IPR043128">
    <property type="entry name" value="Rev_trsase/Diguanyl_cyclase"/>
</dbReference>
<keyword evidence="5" id="KW-0548">Nucleotidyltransferase</keyword>
<comment type="caution">
    <text evidence="5">The sequence shown here is derived from an EMBL/GenBank/DDBJ whole genome shotgun (WGS) entry which is preliminary data.</text>
</comment>
<reference evidence="5 6" key="1">
    <citation type="submission" date="2024-02" db="EMBL/GenBank/DDBJ databases">
        <title>Bacteria isolated from the canopy kelp, Nereocystis luetkeana.</title>
        <authorList>
            <person name="Pfister C.A."/>
            <person name="Younker I.T."/>
            <person name="Light S.H."/>
        </authorList>
    </citation>
    <scope>NUCLEOTIDE SEQUENCE [LARGE SCALE GENOMIC DNA]</scope>
    <source>
        <strain evidence="5 6">TI.2.07</strain>
    </source>
</reference>
<gene>
    <name evidence="5" type="ORF">V6255_00480</name>
</gene>
<protein>
    <recommendedName>
        <fullName evidence="1">diguanylate cyclase</fullName>
        <ecNumber evidence="1">2.7.7.65</ecNumber>
    </recommendedName>
</protein>
<evidence type="ECO:0000313" key="6">
    <source>
        <dbReference type="Proteomes" id="UP001366060"/>
    </source>
</evidence>
<comment type="catalytic activity">
    <reaction evidence="2">
        <text>2 GTP = 3',3'-c-di-GMP + 2 diphosphate</text>
        <dbReference type="Rhea" id="RHEA:24898"/>
        <dbReference type="ChEBI" id="CHEBI:33019"/>
        <dbReference type="ChEBI" id="CHEBI:37565"/>
        <dbReference type="ChEBI" id="CHEBI:58805"/>
        <dbReference type="EC" id="2.7.7.65"/>
    </reaction>
</comment>
<evidence type="ECO:0000256" key="2">
    <source>
        <dbReference type="ARBA" id="ARBA00034247"/>
    </source>
</evidence>
<dbReference type="RefSeq" id="WP_341626377.1">
    <property type="nucleotide sequence ID" value="NZ_JBAKBA010000001.1"/>
</dbReference>
<dbReference type="InterPro" id="IPR000160">
    <property type="entry name" value="GGDEF_dom"/>
</dbReference>
<dbReference type="EC" id="2.7.7.65" evidence="1"/>
<sequence length="294" mass="33616">MIKSTAASSLYFFVIAYVALQTWLFPITYQIDLYSLFFGVMITATLLFSFVNMQKVKYNPDVYKYLMSGFFFLFVAMLTDTLDEIFVQPWLLGALFEDTGQLIGFVLVTYGIGKWIAQNNANSSKLKKLSETDDLTQLFTRSHFNYQLTNLLISPRIETFSILLINIDNFKLTNERYSQAAGDIVLKRLANKLRDCVRKTDTIARWGGEEFIILLNNSNDEIAKQVAEMIRKNTELLCVEYDQDIINITVSIGAVTYKDELKSSELINSAEQCLSKAKQQGKNKVHVRISTETE</sequence>
<keyword evidence="3" id="KW-0812">Transmembrane</keyword>
<keyword evidence="3" id="KW-0472">Membrane</keyword>
<keyword evidence="3" id="KW-1133">Transmembrane helix</keyword>
<feature type="transmembrane region" description="Helical" evidence="3">
    <location>
        <begin position="33"/>
        <end position="50"/>
    </location>
</feature>
<evidence type="ECO:0000313" key="5">
    <source>
        <dbReference type="EMBL" id="MEL0657599.1"/>
    </source>
</evidence>
<feature type="transmembrane region" description="Helical" evidence="3">
    <location>
        <begin position="62"/>
        <end position="79"/>
    </location>
</feature>
<dbReference type="Gene3D" id="3.30.70.270">
    <property type="match status" value="1"/>
</dbReference>
<accession>A0ABU9H6U8</accession>
<evidence type="ECO:0000256" key="1">
    <source>
        <dbReference type="ARBA" id="ARBA00012528"/>
    </source>
</evidence>
<dbReference type="PANTHER" id="PTHR45138:SF9">
    <property type="entry name" value="DIGUANYLATE CYCLASE DGCM-RELATED"/>
    <property type="match status" value="1"/>
</dbReference>
<dbReference type="InterPro" id="IPR050469">
    <property type="entry name" value="Diguanylate_Cyclase"/>
</dbReference>